<dbReference type="InterPro" id="IPR001254">
    <property type="entry name" value="Trypsin_dom"/>
</dbReference>
<dbReference type="InterPro" id="IPR043504">
    <property type="entry name" value="Peptidase_S1_PA_chymotrypsin"/>
</dbReference>
<reference evidence="11" key="2">
    <citation type="submission" date="2022-10" db="EMBL/GenBank/DDBJ databases">
        <authorList>
            <consortium name="ENA_rothamsted_submissions"/>
            <consortium name="culmorum"/>
            <person name="King R."/>
        </authorList>
    </citation>
    <scope>NUCLEOTIDE SEQUENCE</scope>
</reference>
<reference evidence="11" key="1">
    <citation type="submission" date="2022-01" db="EMBL/GenBank/DDBJ databases">
        <authorList>
            <person name="King R."/>
        </authorList>
    </citation>
    <scope>NUCLEOTIDE SEQUENCE</scope>
</reference>
<keyword evidence="8" id="KW-0865">Zymogen</keyword>
<dbReference type="PRINTS" id="PR00722">
    <property type="entry name" value="CHYMOTRYPSIN"/>
</dbReference>
<dbReference type="Gene3D" id="2.40.10.10">
    <property type="entry name" value="Trypsin-like serine proteases"/>
    <property type="match status" value="1"/>
</dbReference>
<dbReference type="OrthoDB" id="10059102at2759"/>
<dbReference type="Proteomes" id="UP001153737">
    <property type="component" value="Chromosome 6"/>
</dbReference>
<dbReference type="PROSITE" id="PS50240">
    <property type="entry name" value="TRYPSIN_DOM"/>
    <property type="match status" value="1"/>
</dbReference>
<dbReference type="CDD" id="cd00190">
    <property type="entry name" value="Tryp_SPc"/>
    <property type="match status" value="1"/>
</dbReference>
<accession>A0A9N9X6X4</accession>
<evidence type="ECO:0000256" key="8">
    <source>
        <dbReference type="ARBA" id="ARBA00023145"/>
    </source>
</evidence>
<keyword evidence="3" id="KW-0964">Secreted</keyword>
<dbReference type="EMBL" id="OU896712">
    <property type="protein sequence ID" value="CAG9822920.1"/>
    <property type="molecule type" value="Genomic_DNA"/>
</dbReference>
<keyword evidence="6" id="KW-0378">Hydrolase</keyword>
<evidence type="ECO:0000256" key="1">
    <source>
        <dbReference type="ARBA" id="ARBA00004613"/>
    </source>
</evidence>
<sequence length="246" mass="26785">MVCAASTSKIETNPNLEIIGGHDANIIDYPWQISFQHRLYHFCGGFLISDTWVVTAAHCIFEGYSDTENLNIRVGSSEWSAEGKLHYVKRYITHPQYNITTMDNDIALLELAVPVDFNESVRPARLPVAGQEIPDNAQLTITGWGASYVGGHNEYTLQAVTIPTVNINVCQSAITNDTITNNMFCAGLIGVGGKDSCQGDSGGPAVIDGQVVGIVSWGYSCADPEYPGIYAKVSAFRDWISEETEI</sequence>
<feature type="domain" description="Peptidase S1" evidence="10">
    <location>
        <begin position="18"/>
        <end position="245"/>
    </location>
</feature>
<keyword evidence="4" id="KW-0645">Protease</keyword>
<evidence type="ECO:0000256" key="2">
    <source>
        <dbReference type="ARBA" id="ARBA00007664"/>
    </source>
</evidence>
<keyword evidence="12" id="KW-1185">Reference proteome</keyword>
<evidence type="ECO:0000256" key="5">
    <source>
        <dbReference type="ARBA" id="ARBA00022729"/>
    </source>
</evidence>
<organism evidence="11 12">
    <name type="scientific">Phaedon cochleariae</name>
    <name type="common">Mustard beetle</name>
    <dbReference type="NCBI Taxonomy" id="80249"/>
    <lineage>
        <taxon>Eukaryota</taxon>
        <taxon>Metazoa</taxon>
        <taxon>Ecdysozoa</taxon>
        <taxon>Arthropoda</taxon>
        <taxon>Hexapoda</taxon>
        <taxon>Insecta</taxon>
        <taxon>Pterygota</taxon>
        <taxon>Neoptera</taxon>
        <taxon>Endopterygota</taxon>
        <taxon>Coleoptera</taxon>
        <taxon>Polyphaga</taxon>
        <taxon>Cucujiformia</taxon>
        <taxon>Chrysomeloidea</taxon>
        <taxon>Chrysomelidae</taxon>
        <taxon>Chrysomelinae</taxon>
        <taxon>Chrysomelini</taxon>
        <taxon>Phaedon</taxon>
    </lineage>
</organism>
<name>A0A9N9X6X4_PHACE</name>
<proteinExistence type="inferred from homology"/>
<evidence type="ECO:0000256" key="4">
    <source>
        <dbReference type="ARBA" id="ARBA00022670"/>
    </source>
</evidence>
<dbReference type="GO" id="GO:0006508">
    <property type="term" value="P:proteolysis"/>
    <property type="evidence" value="ECO:0007669"/>
    <property type="project" value="UniProtKB-KW"/>
</dbReference>
<dbReference type="FunFam" id="2.40.10.10:FF:000077">
    <property type="entry name" value="Predicted protein"/>
    <property type="match status" value="1"/>
</dbReference>
<evidence type="ECO:0000256" key="7">
    <source>
        <dbReference type="ARBA" id="ARBA00022825"/>
    </source>
</evidence>
<gene>
    <name evidence="11" type="ORF">PHAECO_LOCUS9836</name>
</gene>
<keyword evidence="5" id="KW-0732">Signal</keyword>
<dbReference type="PANTHER" id="PTHR24264:SF65">
    <property type="entry name" value="SRCR DOMAIN-CONTAINING PROTEIN"/>
    <property type="match status" value="1"/>
</dbReference>
<comment type="subcellular location">
    <subcellularLocation>
        <location evidence="1">Secreted</location>
    </subcellularLocation>
</comment>
<protein>
    <recommendedName>
        <fullName evidence="10">Peptidase S1 domain-containing protein</fullName>
    </recommendedName>
</protein>
<evidence type="ECO:0000256" key="3">
    <source>
        <dbReference type="ARBA" id="ARBA00022525"/>
    </source>
</evidence>
<dbReference type="GO" id="GO:0004252">
    <property type="term" value="F:serine-type endopeptidase activity"/>
    <property type="evidence" value="ECO:0007669"/>
    <property type="project" value="InterPro"/>
</dbReference>
<evidence type="ECO:0000313" key="11">
    <source>
        <dbReference type="EMBL" id="CAG9822920.1"/>
    </source>
</evidence>
<dbReference type="InterPro" id="IPR050127">
    <property type="entry name" value="Serine_Proteases_S1"/>
</dbReference>
<dbReference type="SUPFAM" id="SSF50494">
    <property type="entry name" value="Trypsin-like serine proteases"/>
    <property type="match status" value="1"/>
</dbReference>
<dbReference type="InterPro" id="IPR018114">
    <property type="entry name" value="TRYPSIN_HIS"/>
</dbReference>
<keyword evidence="7" id="KW-0720">Serine protease</keyword>
<comment type="similarity">
    <text evidence="2">Belongs to the peptidase S1 family.</text>
</comment>
<dbReference type="InterPro" id="IPR001314">
    <property type="entry name" value="Peptidase_S1A"/>
</dbReference>
<dbReference type="InterPro" id="IPR009003">
    <property type="entry name" value="Peptidase_S1_PA"/>
</dbReference>
<keyword evidence="9" id="KW-1015">Disulfide bond</keyword>
<dbReference type="Pfam" id="PF00089">
    <property type="entry name" value="Trypsin"/>
    <property type="match status" value="1"/>
</dbReference>
<evidence type="ECO:0000256" key="6">
    <source>
        <dbReference type="ARBA" id="ARBA00022801"/>
    </source>
</evidence>
<dbReference type="PROSITE" id="PS00134">
    <property type="entry name" value="TRYPSIN_HIS"/>
    <property type="match status" value="1"/>
</dbReference>
<evidence type="ECO:0000259" key="10">
    <source>
        <dbReference type="PROSITE" id="PS50240"/>
    </source>
</evidence>
<evidence type="ECO:0000256" key="9">
    <source>
        <dbReference type="ARBA" id="ARBA00023157"/>
    </source>
</evidence>
<dbReference type="AlphaFoldDB" id="A0A9N9X6X4"/>
<dbReference type="SMART" id="SM00020">
    <property type="entry name" value="Tryp_SPc"/>
    <property type="match status" value="1"/>
</dbReference>
<dbReference type="GO" id="GO:0005615">
    <property type="term" value="C:extracellular space"/>
    <property type="evidence" value="ECO:0007669"/>
    <property type="project" value="TreeGrafter"/>
</dbReference>
<dbReference type="PANTHER" id="PTHR24264">
    <property type="entry name" value="TRYPSIN-RELATED"/>
    <property type="match status" value="1"/>
</dbReference>
<evidence type="ECO:0000313" key="12">
    <source>
        <dbReference type="Proteomes" id="UP001153737"/>
    </source>
</evidence>